<dbReference type="InterPro" id="IPR011990">
    <property type="entry name" value="TPR-like_helical_dom_sf"/>
</dbReference>
<dbReference type="Proteomes" id="UP000308768">
    <property type="component" value="Unassembled WGS sequence"/>
</dbReference>
<feature type="region of interest" description="Disordered" evidence="3">
    <location>
        <begin position="188"/>
        <end position="212"/>
    </location>
</feature>
<feature type="region of interest" description="Disordered" evidence="3">
    <location>
        <begin position="1342"/>
        <end position="1370"/>
    </location>
</feature>
<feature type="compositionally biased region" description="Polar residues" evidence="3">
    <location>
        <begin position="46"/>
        <end position="59"/>
    </location>
</feature>
<gene>
    <name evidence="2" type="primary">CLU1</name>
    <name evidence="2" type="synonym">TIF31</name>
    <name evidence="5" type="ORF">B0A49_09020</name>
</gene>
<feature type="compositionally biased region" description="Low complexity" evidence="3">
    <location>
        <begin position="189"/>
        <end position="208"/>
    </location>
</feature>
<dbReference type="CDD" id="cd15466">
    <property type="entry name" value="CLU-central"/>
    <property type="match status" value="1"/>
</dbReference>
<evidence type="ECO:0000313" key="5">
    <source>
        <dbReference type="EMBL" id="TKA67649.1"/>
    </source>
</evidence>
<dbReference type="SUPFAM" id="SSF103107">
    <property type="entry name" value="Hypothetical protein c14orf129, hspc210"/>
    <property type="match status" value="1"/>
</dbReference>
<keyword evidence="2" id="KW-0694">RNA-binding</keyword>
<feature type="region of interest" description="Disordered" evidence="3">
    <location>
        <begin position="1"/>
        <end position="62"/>
    </location>
</feature>
<dbReference type="Pfam" id="PF15044">
    <property type="entry name" value="CLU_N"/>
    <property type="match status" value="1"/>
</dbReference>
<feature type="region of interest" description="Disordered" evidence="3">
    <location>
        <begin position="990"/>
        <end position="1023"/>
    </location>
</feature>
<dbReference type="InterPro" id="IPR033646">
    <property type="entry name" value="CLU-central"/>
</dbReference>
<proteinExistence type="inferred from homology"/>
<dbReference type="PROSITE" id="PS51823">
    <property type="entry name" value="CLU"/>
    <property type="match status" value="1"/>
</dbReference>
<dbReference type="InterPro" id="IPR019734">
    <property type="entry name" value="TPR_rpt"/>
</dbReference>
<feature type="region of interest" description="Disordered" evidence="3">
    <location>
        <begin position="657"/>
        <end position="744"/>
    </location>
</feature>
<feature type="domain" description="Clu" evidence="4">
    <location>
        <begin position="362"/>
        <end position="606"/>
    </location>
</feature>
<dbReference type="GO" id="GO:0007005">
    <property type="term" value="P:mitochondrion organization"/>
    <property type="evidence" value="ECO:0007669"/>
    <property type="project" value="UniProtKB-UniRule"/>
</dbReference>
<comment type="function">
    <text evidence="2">mRNA-binding protein involved in proper cytoplasmic distribution of mitochondria.</text>
</comment>
<dbReference type="FunFam" id="1.25.40.10:FF:000293">
    <property type="entry name" value="Clustered mitochondria protein homolog"/>
    <property type="match status" value="1"/>
</dbReference>
<dbReference type="PANTHER" id="PTHR12601:SF6">
    <property type="entry name" value="CLUSTERED MITOCHONDRIA PROTEIN HOMOLOG"/>
    <property type="match status" value="1"/>
</dbReference>
<evidence type="ECO:0000256" key="3">
    <source>
        <dbReference type="SAM" id="MobiDB-lite"/>
    </source>
</evidence>
<keyword evidence="1 2" id="KW-0963">Cytoplasm</keyword>
<dbReference type="STRING" id="331657.A0A4V5NER6"/>
<feature type="compositionally biased region" description="Basic and acidic residues" evidence="3">
    <location>
        <begin position="18"/>
        <end position="30"/>
    </location>
</feature>
<dbReference type="Pfam" id="PF12807">
    <property type="entry name" value="eIF3_p135"/>
    <property type="match status" value="1"/>
</dbReference>
<dbReference type="GO" id="GO:0003729">
    <property type="term" value="F:mRNA binding"/>
    <property type="evidence" value="ECO:0007669"/>
    <property type="project" value="TreeGrafter"/>
</dbReference>
<comment type="subcellular location">
    <subcellularLocation>
        <location evidence="2">Cytoplasm</location>
    </subcellularLocation>
</comment>
<dbReference type="PANTHER" id="PTHR12601">
    <property type="entry name" value="EUKARYOTIC TRANSLATION INITIATION FACTOR 3 SUBUNIT EIF-3"/>
    <property type="match status" value="1"/>
</dbReference>
<dbReference type="InterPro" id="IPR027523">
    <property type="entry name" value="CLU_prot"/>
</dbReference>
<dbReference type="Pfam" id="PF13424">
    <property type="entry name" value="TPR_12"/>
    <property type="match status" value="1"/>
</dbReference>
<comment type="similarity">
    <text evidence="2">Belongs to the CLU family.</text>
</comment>
<dbReference type="InterPro" id="IPR028275">
    <property type="entry name" value="CLU_N"/>
</dbReference>
<comment type="subunit">
    <text evidence="2">May associate with the eukaryotic translation initiation factor 3 (eIF-3) complex.</text>
</comment>
<dbReference type="SMART" id="SM00028">
    <property type="entry name" value="TPR"/>
    <property type="match status" value="4"/>
</dbReference>
<dbReference type="HAMAP" id="MF_03013">
    <property type="entry name" value="CLU"/>
    <property type="match status" value="1"/>
</dbReference>
<reference evidence="5 6" key="1">
    <citation type="submission" date="2017-03" db="EMBL/GenBank/DDBJ databases">
        <title>Genomes of endolithic fungi from Antarctica.</title>
        <authorList>
            <person name="Coleine C."/>
            <person name="Masonjones S."/>
            <person name="Stajich J.E."/>
        </authorList>
    </citation>
    <scope>NUCLEOTIDE SEQUENCE [LARGE SCALE GENOMIC DNA]</scope>
    <source>
        <strain evidence="5 6">CCFEE 5187</strain>
    </source>
</reference>
<accession>A0A4V5NER6</accession>
<dbReference type="Gene3D" id="1.25.40.10">
    <property type="entry name" value="Tetratricopeptide repeat domain"/>
    <property type="match status" value="2"/>
</dbReference>
<evidence type="ECO:0000256" key="2">
    <source>
        <dbReference type="HAMAP-Rule" id="MF_03013"/>
    </source>
</evidence>
<dbReference type="EMBL" id="NAJN01000890">
    <property type="protein sequence ID" value="TKA67649.1"/>
    <property type="molecule type" value="Genomic_DNA"/>
</dbReference>
<sequence>MAEGSNDVSTQAASNHADTPKQHTNGDAKQTESVAQESKDGAVNGETANGESNGDSNAETGEGQAVDNVFQLTIKLPDGKDTQIMVSTQEQVQDIRQSIIDLPSTFQYSCFHLEYDGGKIINDFVELSEVKGLTSESEVRLVEDPYTEKESRIHFVRVRELIGAAGDRTDLLYGIEAGLSLHDSLAEPTAAQSGSSNGNSSKASTNANHPMSGYDVEAPGSYKVLLPPRQETAPKTVKSMQVSHWNPPPYHLRSQGHLLYLLIHPFDTDPLQITAHVSGFYVNKSTQGKFDPSPRSEKNFKAHSLLTLLSQISGAFRERFEALQKFNSQRDPLSAYQLSNAIPASPWLVPPPSIDEASHQPDITRTQESYLFTGADNTETLRDWNEEFQSTREMPKETVQDRVFRERLTSKLFADYNEAATRGAVLVARGEVAPLNPTEGRDAQIFVYNNVFFSFGADGVETFKTDGGDEAARVATGKDVMGVKAVNQLDVNGIFTPGTVVVDYLGKRIVGQSIVPGIFKQREPGEHQIDYGGVEGKDVVAANEKFTAPFAELSKAMKVKKHAVWDKEGKRHDLEASVETKGLIGTDGRNYVLDLYRITPLDIDWLEQYWKEIPKDGPPGDRAGSYPHRMAVLRPELVDVYWRKKLQEFVQERMDARKQANGPVETIQESSDETQPQANEKSESNGVADPKQDLAEKELLDGEEEPKTNSVGEAKTNGVEGTKTNESKIVPTADGEDQKKEPEQHQIDVSDFQWCLNPDVYCGQAPQTDAEREEWERDEKEVRKVCKHLTEKVIPGLIEDLRAGDVGFPMDGQSLSSLLHKRGINMRYLGTIASLADQEEPRLQALKQLAIQEMIARGFKHVASKNLRHLPPPLAGACIAHLLNCLLGAELNDTPSAETEKSLKELYSSADYEKYDDITPESLRNEVKRQINMRYRYELEGGWVQEGKHLQLLREIALKLGLQLTAREYMFTKAQVATNGAFTTDGLAAPTANGHSAGGNKKSKKKGSDKDSPNRGAVKSAPQMTFHPEDIQNIVPVLKEASPRSVLAEEAMEAGRMSLRQQDKELGQELLLESLSLHEQIYGILHPEVARVYYALSTLYYGLDEKNAAVELARKAVIVSERTLGVDSAETVLSYLNLGLFEHATGNTTIALKYVRHALELWKIVYGVKHPDSITTINNAAVMLQSIKQYKDSRVWFEASLAICKTVSGENHVNTATLLFQLAQALALERDSKGAVAKMREAHRIFEKELGKENVNTKESNLWLEQLVRSAVNVETQARNIQTRKTIATSRAARVGGTRLQPQAAAAQSTAVAGANAEGQQAATAGPSQADKRNLDQLLKYINGEEEKRTTPKKKTANPKRRQGASASSS</sequence>
<organism evidence="5 6">
    <name type="scientific">Cryomyces minteri</name>
    <dbReference type="NCBI Taxonomy" id="331657"/>
    <lineage>
        <taxon>Eukaryota</taxon>
        <taxon>Fungi</taxon>
        <taxon>Dikarya</taxon>
        <taxon>Ascomycota</taxon>
        <taxon>Pezizomycotina</taxon>
        <taxon>Dothideomycetes</taxon>
        <taxon>Dothideomycetes incertae sedis</taxon>
        <taxon>Cryomyces</taxon>
    </lineage>
</organism>
<evidence type="ECO:0000313" key="6">
    <source>
        <dbReference type="Proteomes" id="UP000308768"/>
    </source>
</evidence>
<evidence type="ECO:0000259" key="4">
    <source>
        <dbReference type="PROSITE" id="PS51823"/>
    </source>
</evidence>
<dbReference type="GO" id="GO:0005737">
    <property type="term" value="C:cytoplasm"/>
    <property type="evidence" value="ECO:0007669"/>
    <property type="project" value="UniProtKB-SubCell"/>
</dbReference>
<dbReference type="OrthoDB" id="1414216at2759"/>
<dbReference type="InterPro" id="IPR023231">
    <property type="entry name" value="GSKIP_dom_sf"/>
</dbReference>
<dbReference type="Pfam" id="PF13236">
    <property type="entry name" value="CLU"/>
    <property type="match status" value="1"/>
</dbReference>
<name>A0A4V5NER6_9PEZI</name>
<dbReference type="SUPFAM" id="SSF48452">
    <property type="entry name" value="TPR-like"/>
    <property type="match status" value="2"/>
</dbReference>
<dbReference type="GO" id="GO:0048312">
    <property type="term" value="P:intracellular distribution of mitochondria"/>
    <property type="evidence" value="ECO:0007669"/>
    <property type="project" value="TreeGrafter"/>
</dbReference>
<feature type="compositionally biased region" description="Polar residues" evidence="3">
    <location>
        <begin position="1"/>
        <end position="17"/>
    </location>
</feature>
<feature type="compositionally biased region" description="Basic residues" evidence="3">
    <location>
        <begin position="1351"/>
        <end position="1363"/>
    </location>
</feature>
<keyword evidence="6" id="KW-1185">Reference proteome</keyword>
<dbReference type="InterPro" id="IPR025697">
    <property type="entry name" value="CLU_dom"/>
</dbReference>
<evidence type="ECO:0000256" key="1">
    <source>
        <dbReference type="ARBA" id="ARBA00022490"/>
    </source>
</evidence>
<feature type="compositionally biased region" description="Polar residues" evidence="3">
    <location>
        <begin position="667"/>
        <end position="679"/>
    </location>
</feature>
<dbReference type="Pfam" id="PF13374">
    <property type="entry name" value="TPR_10"/>
    <property type="match status" value="1"/>
</dbReference>
<comment type="caution">
    <text evidence="5">The sequence shown here is derived from an EMBL/GenBank/DDBJ whole genome shotgun (WGS) entry which is preliminary data.</text>
</comment>
<protein>
    <recommendedName>
        <fullName evidence="2">Clustered mitochondria protein homolog</fullName>
    </recommendedName>
    <alternativeName>
        <fullName evidence="2">Protein TIF31 homolog</fullName>
    </alternativeName>
</protein>
<feature type="compositionally biased region" description="Basic and acidic residues" evidence="3">
    <location>
        <begin position="690"/>
        <end position="700"/>
    </location>
</feature>